<keyword evidence="1" id="KW-0472">Membrane</keyword>
<reference evidence="2 3" key="1">
    <citation type="submission" date="2019-10" db="EMBL/GenBank/DDBJ databases">
        <title>Bifidobacterium from non-human primates.</title>
        <authorList>
            <person name="Modesto M."/>
        </authorList>
    </citation>
    <scope>NUCLEOTIDE SEQUENCE [LARGE SCALE GENOMIC DNA]</scope>
    <source>
        <strain evidence="2 3">TRE17</strain>
    </source>
</reference>
<sequence length="123" mass="14327">MPDWLLTPPTVTLLAAFVTLAALAAIIGYLAVTADGMRCTVQAVLRSYGDHLPEHVRVRYLWHMPFTWGYPRIMHIRVPVSEVPRIRDEEQANRIGQQIRDTYEMGGARTWLRRGYRYWTITR</sequence>
<evidence type="ECO:0000313" key="2">
    <source>
        <dbReference type="EMBL" id="NEG90286.1"/>
    </source>
</evidence>
<keyword evidence="3" id="KW-1185">Reference proteome</keyword>
<dbReference type="Proteomes" id="UP000469194">
    <property type="component" value="Unassembled WGS sequence"/>
</dbReference>
<dbReference type="RefSeq" id="WP_163232389.1">
    <property type="nucleotide sequence ID" value="NZ_WHZW01000021.1"/>
</dbReference>
<organism evidence="2 3">
    <name type="scientific">Bifidobacterium aerophilum</name>
    <dbReference type="NCBI Taxonomy" id="1798155"/>
    <lineage>
        <taxon>Bacteria</taxon>
        <taxon>Bacillati</taxon>
        <taxon>Actinomycetota</taxon>
        <taxon>Actinomycetes</taxon>
        <taxon>Bifidobacteriales</taxon>
        <taxon>Bifidobacteriaceae</taxon>
        <taxon>Bifidobacterium</taxon>
    </lineage>
</organism>
<comment type="caution">
    <text evidence="2">The sequence shown here is derived from an EMBL/GenBank/DDBJ whole genome shotgun (WGS) entry which is preliminary data.</text>
</comment>
<dbReference type="EMBL" id="WHZW01000021">
    <property type="protein sequence ID" value="NEG90286.1"/>
    <property type="molecule type" value="Genomic_DNA"/>
</dbReference>
<accession>A0A6N9Z754</accession>
<name>A0A6N9Z754_9BIFI</name>
<proteinExistence type="predicted"/>
<evidence type="ECO:0000256" key="1">
    <source>
        <dbReference type="SAM" id="Phobius"/>
    </source>
</evidence>
<protein>
    <submittedName>
        <fullName evidence="2">Uncharacterized protein</fullName>
    </submittedName>
</protein>
<evidence type="ECO:0000313" key="3">
    <source>
        <dbReference type="Proteomes" id="UP000469194"/>
    </source>
</evidence>
<gene>
    <name evidence="2" type="ORF">GFD25_09875</name>
</gene>
<dbReference type="AlphaFoldDB" id="A0A6N9Z754"/>
<keyword evidence="1" id="KW-0812">Transmembrane</keyword>
<feature type="transmembrane region" description="Helical" evidence="1">
    <location>
        <begin position="12"/>
        <end position="32"/>
    </location>
</feature>
<keyword evidence="1" id="KW-1133">Transmembrane helix</keyword>